<dbReference type="GO" id="GO:0043814">
    <property type="term" value="F:phospholactate guanylyltransferase activity"/>
    <property type="evidence" value="ECO:0007669"/>
    <property type="project" value="UniProtKB-EC"/>
</dbReference>
<gene>
    <name evidence="6" type="primary">cofC</name>
    <name evidence="5" type="synonym">fbiD</name>
    <name evidence="6" type="ORF">ACFFUV_06165</name>
</gene>
<dbReference type="NCBIfam" id="TIGR03552">
    <property type="entry name" value="F420_cofC"/>
    <property type="match status" value="1"/>
</dbReference>
<evidence type="ECO:0000256" key="4">
    <source>
        <dbReference type="ARBA" id="ARBA00023134"/>
    </source>
</evidence>
<evidence type="ECO:0000313" key="7">
    <source>
        <dbReference type="Proteomes" id="UP001589645"/>
    </source>
</evidence>
<name>A0ABV5HJZ8_9VIBR</name>
<protein>
    <recommendedName>
        <fullName evidence="5">3-phospho-D-glycerate guanylyltransferase</fullName>
        <shortName evidence="5">3PG guanylyltransferase</shortName>
        <ecNumber evidence="5">2.7.7.106</ecNumber>
    </recommendedName>
</protein>
<dbReference type="EC" id="2.7.7.106" evidence="5"/>
<keyword evidence="3 5" id="KW-0547">Nucleotide-binding</keyword>
<dbReference type="EMBL" id="JBHMEP010000001">
    <property type="protein sequence ID" value="MFB9134557.1"/>
    <property type="molecule type" value="Genomic_DNA"/>
</dbReference>
<dbReference type="Gene3D" id="3.90.550.10">
    <property type="entry name" value="Spore Coat Polysaccharide Biosynthesis Protein SpsA, Chain A"/>
    <property type="match status" value="1"/>
</dbReference>
<sequence>MTKSLNIVIPMKGLSRAKQRLKPELSVEQREALALTLFRNTLQFLAVQHPKTPILVVTEDRYIAQIAEKMGATVLIEQGDQGLNHALEQASQWSLNAGFDSQLILPADIGHLDPLEIRYLIELGLSDAQVVIAAAKDGGTNALMTTPPNAISPSFGIQSSMRHLAQAHQNGLSVKRLTLEKLSLDIDVSADLQYWYQRTQVKEFCYE</sequence>
<accession>A0ABV5HJZ8</accession>
<evidence type="ECO:0000256" key="1">
    <source>
        <dbReference type="ARBA" id="ARBA00022679"/>
    </source>
</evidence>
<comment type="similarity">
    <text evidence="5">Belongs to the CofC family.</text>
</comment>
<comment type="caution">
    <text evidence="6">The sequence shown here is derived from an EMBL/GenBank/DDBJ whole genome shotgun (WGS) entry which is preliminary data.</text>
</comment>
<dbReference type="SUPFAM" id="SSF53448">
    <property type="entry name" value="Nucleotide-diphospho-sugar transferases"/>
    <property type="match status" value="1"/>
</dbReference>
<reference evidence="6 7" key="1">
    <citation type="submission" date="2024-09" db="EMBL/GenBank/DDBJ databases">
        <authorList>
            <person name="Sun Q."/>
            <person name="Mori K."/>
        </authorList>
    </citation>
    <scope>NUCLEOTIDE SEQUENCE [LARGE SCALE GENOMIC DNA]</scope>
    <source>
        <strain evidence="6 7">CECT 8064</strain>
    </source>
</reference>
<dbReference type="InterPro" id="IPR029044">
    <property type="entry name" value="Nucleotide-diphossugar_trans"/>
</dbReference>
<evidence type="ECO:0000256" key="2">
    <source>
        <dbReference type="ARBA" id="ARBA00022695"/>
    </source>
</evidence>
<evidence type="ECO:0000256" key="5">
    <source>
        <dbReference type="HAMAP-Rule" id="MF_02114"/>
    </source>
</evidence>
<dbReference type="PANTHER" id="PTHR40392">
    <property type="entry name" value="2-PHOSPHO-L-LACTATE GUANYLYLTRANSFERASE"/>
    <property type="match status" value="1"/>
</dbReference>
<evidence type="ECO:0000256" key="3">
    <source>
        <dbReference type="ARBA" id="ARBA00022741"/>
    </source>
</evidence>
<keyword evidence="4 5" id="KW-0342">GTP-binding</keyword>
<dbReference type="HAMAP" id="MF_02114">
    <property type="entry name" value="CofC"/>
    <property type="match status" value="1"/>
</dbReference>
<comment type="catalytic activity">
    <reaction evidence="5">
        <text>(2R)-3-phosphoglycerate + GTP + H(+) = 3-[(R)-glyceryl]-diphospho-5'-guanosine + diphosphate</text>
        <dbReference type="Rhea" id="RHEA:63440"/>
        <dbReference type="ChEBI" id="CHEBI:15378"/>
        <dbReference type="ChEBI" id="CHEBI:33019"/>
        <dbReference type="ChEBI" id="CHEBI:37565"/>
        <dbReference type="ChEBI" id="CHEBI:58272"/>
        <dbReference type="ChEBI" id="CHEBI:147306"/>
        <dbReference type="EC" id="2.7.7.106"/>
    </reaction>
</comment>
<dbReference type="Proteomes" id="UP001589645">
    <property type="component" value="Unassembled WGS sequence"/>
</dbReference>
<proteinExistence type="inferred from homology"/>
<evidence type="ECO:0000313" key="6">
    <source>
        <dbReference type="EMBL" id="MFB9134557.1"/>
    </source>
</evidence>
<comment type="pathway">
    <text evidence="5">Cofactor biosynthesis; coenzyme F420 biosynthesis.</text>
</comment>
<keyword evidence="1 5" id="KW-0808">Transferase</keyword>
<dbReference type="Pfam" id="PF01983">
    <property type="entry name" value="CofC"/>
    <property type="match status" value="1"/>
</dbReference>
<dbReference type="RefSeq" id="WP_390190513.1">
    <property type="nucleotide sequence ID" value="NZ_JBHMEP010000001.1"/>
</dbReference>
<comment type="function">
    <text evidence="5">Guanylyltransferase that catalyzes the activation of (2R)-3-phosphoglycerate (3PG) as 3-[(R)-glyceryl]-diphospho-5'-guanosine, via the condensation of 3PG with GTP. It is involved in the biosynthesis of a derivative of the hydride carrier cofactor coenzyme F420, 3PG-F420.</text>
</comment>
<dbReference type="InterPro" id="IPR002835">
    <property type="entry name" value="CofC"/>
</dbReference>
<keyword evidence="7" id="KW-1185">Reference proteome</keyword>
<dbReference type="PANTHER" id="PTHR40392:SF1">
    <property type="entry name" value="2-PHOSPHO-L-LACTATE GUANYLYLTRANSFERASE"/>
    <property type="match status" value="1"/>
</dbReference>
<keyword evidence="2 5" id="KW-0548">Nucleotidyltransferase</keyword>
<organism evidence="6 7">
    <name type="scientific">Vibrio olivae</name>
    <dbReference type="NCBI Taxonomy" id="1243002"/>
    <lineage>
        <taxon>Bacteria</taxon>
        <taxon>Pseudomonadati</taxon>
        <taxon>Pseudomonadota</taxon>
        <taxon>Gammaproteobacteria</taxon>
        <taxon>Vibrionales</taxon>
        <taxon>Vibrionaceae</taxon>
        <taxon>Vibrio</taxon>
    </lineage>
</organism>